<feature type="domain" description="YjeF N-terminal" evidence="2">
    <location>
        <begin position="13"/>
        <end position="223"/>
    </location>
</feature>
<dbReference type="SUPFAM" id="SSF64153">
    <property type="entry name" value="YjeF N-terminal domain-like"/>
    <property type="match status" value="1"/>
</dbReference>
<dbReference type="AlphaFoldDB" id="A0A7D4PUE5"/>
<comment type="cofactor">
    <cofactor evidence="1">
        <name>K(+)</name>
        <dbReference type="ChEBI" id="CHEBI:29103"/>
    </cofactor>
    <text evidence="1">Binds 1 potassium ion per subunit.</text>
</comment>
<protein>
    <recommendedName>
        <fullName evidence="1">NAD(P)H-hydrate epimerase</fullName>
        <ecNumber evidence="1">5.1.99.6</ecNumber>
    </recommendedName>
    <alternativeName>
        <fullName evidence="1">NAD(P)HX epimerase</fullName>
    </alternativeName>
</protein>
<dbReference type="GO" id="GO:0046872">
    <property type="term" value="F:metal ion binding"/>
    <property type="evidence" value="ECO:0007669"/>
    <property type="project" value="UniProtKB-KW"/>
</dbReference>
<feature type="binding site" evidence="1">
    <location>
        <position position="59"/>
    </location>
    <ligand>
        <name>K(+)</name>
        <dbReference type="ChEBI" id="CHEBI:29103"/>
    </ligand>
</feature>
<dbReference type="Gene3D" id="3.40.50.10260">
    <property type="entry name" value="YjeF N-terminal domain"/>
    <property type="match status" value="1"/>
</dbReference>
<feature type="binding site" evidence="1">
    <location>
        <position position="127"/>
    </location>
    <ligand>
        <name>K(+)</name>
        <dbReference type="ChEBI" id="CHEBI:29103"/>
    </ligand>
</feature>
<dbReference type="GO" id="GO:0052856">
    <property type="term" value="F:NAD(P)HX epimerase activity"/>
    <property type="evidence" value="ECO:0007669"/>
    <property type="project" value="UniProtKB-UniRule"/>
</dbReference>
<comment type="catalytic activity">
    <reaction evidence="1">
        <text>(6R)-NADHX = (6S)-NADHX</text>
        <dbReference type="Rhea" id="RHEA:32215"/>
        <dbReference type="ChEBI" id="CHEBI:64074"/>
        <dbReference type="ChEBI" id="CHEBI:64075"/>
        <dbReference type="EC" id="5.1.99.6"/>
    </reaction>
</comment>
<evidence type="ECO:0000256" key="1">
    <source>
        <dbReference type="HAMAP-Rule" id="MF_01966"/>
    </source>
</evidence>
<name>A0A7D4PUE5_9MICO</name>
<sequence length="238" mass="23102">MSVTVPTYTAAQVRAAEQPLLEAGEPLMRRAAAALARIVREERTTGDRRVLVLAGSGDNGGDALLAAADLADAEDLVIDVLPVGTRVHEAALGAAVAAGARLIDVSEIAAGHGADGSMDAAPDVVLDGVLGLGGSGARALRGTAAAAVSALLPAVAAGRTRVIAVDLPSGLDPDAGAMAGAILPATLTVTFGGVKAGLVTGRGPEFAGEVVLVDIGLGAGLAAAEPAGEASISRVVSG</sequence>
<comment type="similarity">
    <text evidence="1">Belongs to the NnrE/AIBP family.</text>
</comment>
<evidence type="ECO:0000313" key="4">
    <source>
        <dbReference type="Proteomes" id="UP000502498"/>
    </source>
</evidence>
<feature type="binding site" evidence="1">
    <location>
        <position position="169"/>
    </location>
    <ligand>
        <name>K(+)</name>
        <dbReference type="ChEBI" id="CHEBI:29103"/>
    </ligand>
</feature>
<feature type="binding site" evidence="1">
    <location>
        <begin position="58"/>
        <end position="62"/>
    </location>
    <ligand>
        <name>(6S)-NADPHX</name>
        <dbReference type="ChEBI" id="CHEBI:64076"/>
    </ligand>
</feature>
<dbReference type="Pfam" id="PF03853">
    <property type="entry name" value="YjeF_N"/>
    <property type="match status" value="1"/>
</dbReference>
<dbReference type="InterPro" id="IPR004443">
    <property type="entry name" value="YjeF_N_dom"/>
</dbReference>
<keyword evidence="1" id="KW-0413">Isomerase</keyword>
<dbReference type="EC" id="5.1.99.6" evidence="1"/>
<keyword evidence="1" id="KW-0520">NAD</keyword>
<keyword evidence="1" id="KW-0630">Potassium</keyword>
<gene>
    <name evidence="1" type="primary">nnrE</name>
    <name evidence="3" type="ORF">HQM25_10175</name>
</gene>
<keyword evidence="1" id="KW-0547">Nucleotide-binding</keyword>
<dbReference type="PROSITE" id="PS51385">
    <property type="entry name" value="YJEF_N"/>
    <property type="match status" value="1"/>
</dbReference>
<keyword evidence="1" id="KW-0521">NADP</keyword>
<comment type="caution">
    <text evidence="1">Lacks conserved residue(s) required for the propagation of feature annotation.</text>
</comment>
<evidence type="ECO:0000259" key="2">
    <source>
        <dbReference type="PROSITE" id="PS51385"/>
    </source>
</evidence>
<dbReference type="InterPro" id="IPR036652">
    <property type="entry name" value="YjeF_N_dom_sf"/>
</dbReference>
<comment type="catalytic activity">
    <reaction evidence="1">
        <text>(6R)-NADPHX = (6S)-NADPHX</text>
        <dbReference type="Rhea" id="RHEA:32227"/>
        <dbReference type="ChEBI" id="CHEBI:64076"/>
        <dbReference type="ChEBI" id="CHEBI:64077"/>
        <dbReference type="EC" id="5.1.99.6"/>
    </reaction>
</comment>
<dbReference type="HAMAP" id="MF_01966">
    <property type="entry name" value="NADHX_epimerase"/>
    <property type="match status" value="1"/>
</dbReference>
<proteinExistence type="inferred from homology"/>
<dbReference type="EMBL" id="CP054038">
    <property type="protein sequence ID" value="QKJ19693.1"/>
    <property type="molecule type" value="Genomic_DNA"/>
</dbReference>
<organism evidence="3 4">
    <name type="scientific">Microbacterium hominis</name>
    <dbReference type="NCBI Taxonomy" id="162426"/>
    <lineage>
        <taxon>Bacteria</taxon>
        <taxon>Bacillati</taxon>
        <taxon>Actinomycetota</taxon>
        <taxon>Actinomycetes</taxon>
        <taxon>Micrococcales</taxon>
        <taxon>Microbacteriaceae</taxon>
        <taxon>Microbacterium</taxon>
    </lineage>
</organism>
<dbReference type="RefSeq" id="WP_172990130.1">
    <property type="nucleotide sequence ID" value="NZ_CP054038.1"/>
</dbReference>
<keyword evidence="1" id="KW-0479">Metal-binding</keyword>
<evidence type="ECO:0000313" key="3">
    <source>
        <dbReference type="EMBL" id="QKJ19693.1"/>
    </source>
</evidence>
<dbReference type="Proteomes" id="UP000502498">
    <property type="component" value="Chromosome"/>
</dbReference>
<dbReference type="GO" id="GO:0000166">
    <property type="term" value="F:nucleotide binding"/>
    <property type="evidence" value="ECO:0007669"/>
    <property type="project" value="UniProtKB-KW"/>
</dbReference>
<reference evidence="3 4" key="1">
    <citation type="submission" date="2020-05" db="EMBL/GenBank/DDBJ databases">
        <title>Strain PA2F3 complete genome.</title>
        <authorList>
            <person name="Kim Y.-S."/>
            <person name="Kim S.-J."/>
            <person name="Jung H.-k."/>
            <person name="Kim S.-E."/>
            <person name="Kim K.-H."/>
        </authorList>
    </citation>
    <scope>NUCLEOTIDE SEQUENCE [LARGE SCALE GENOMIC DNA]</scope>
    <source>
        <strain evidence="3 4">PA2F3</strain>
    </source>
</reference>
<accession>A0A7D4PUE5</accession>
<feature type="binding site" evidence="1">
    <location>
        <position position="166"/>
    </location>
    <ligand>
        <name>(6S)-NADPHX</name>
        <dbReference type="ChEBI" id="CHEBI:64076"/>
    </ligand>
</feature>
<comment type="function">
    <text evidence="1">Catalyzes the epimerization of the S- and R-forms of NAD(P)HX, a damaged form of NAD(P)H that is a result of enzymatic or heat-dependent hydration. This is a prerequisite for the S-specific NAD(P)H-hydrate dehydratase to allow the repair of both epimers of NAD(P)HX.</text>
</comment>